<evidence type="ECO:0000256" key="21">
    <source>
        <dbReference type="SAM" id="MobiDB-lite"/>
    </source>
</evidence>
<evidence type="ECO:0000256" key="8">
    <source>
        <dbReference type="ARBA" id="ARBA00022737"/>
    </source>
</evidence>
<evidence type="ECO:0000256" key="6">
    <source>
        <dbReference type="ARBA" id="ARBA00022537"/>
    </source>
</evidence>
<feature type="region of interest" description="Disordered" evidence="21">
    <location>
        <begin position="34"/>
        <end position="60"/>
    </location>
</feature>
<dbReference type="RefSeq" id="XP_022646328.1">
    <property type="nucleotide sequence ID" value="XM_022790593.1"/>
</dbReference>
<feature type="compositionally biased region" description="Basic and acidic residues" evidence="21">
    <location>
        <begin position="38"/>
        <end position="55"/>
    </location>
</feature>
<evidence type="ECO:0000313" key="22">
    <source>
        <dbReference type="EnsemblMetazoa" id="XP_022646330"/>
    </source>
</evidence>
<evidence type="ECO:0000256" key="20">
    <source>
        <dbReference type="PROSITE-ProRule" id="PRU00023"/>
    </source>
</evidence>
<evidence type="ECO:0000256" key="11">
    <source>
        <dbReference type="ARBA" id="ARBA00023054"/>
    </source>
</evidence>
<reference evidence="22" key="1">
    <citation type="submission" date="2021-01" db="UniProtKB">
        <authorList>
            <consortium name="EnsemblMetazoa"/>
        </authorList>
    </citation>
    <scope>IDENTIFICATION</scope>
</reference>
<dbReference type="KEGG" id="vde:111244045"/>
<keyword evidence="7" id="KW-0597">Phosphoprotein</keyword>
<feature type="repeat" description="ANK" evidence="20">
    <location>
        <begin position="267"/>
        <end position="299"/>
    </location>
</feature>
<dbReference type="AlphaFoldDB" id="A0A7M7J4K3"/>
<feature type="compositionally biased region" description="Low complexity" evidence="21">
    <location>
        <begin position="435"/>
        <end position="452"/>
    </location>
</feature>
<evidence type="ECO:0000256" key="16">
    <source>
        <dbReference type="ARBA" id="ARBA00023298"/>
    </source>
</evidence>
<evidence type="ECO:0000256" key="4">
    <source>
        <dbReference type="ARBA" id="ARBA00022481"/>
    </source>
</evidence>
<feature type="compositionally biased region" description="Polar residues" evidence="21">
    <location>
        <begin position="532"/>
        <end position="543"/>
    </location>
</feature>
<dbReference type="InterPro" id="IPR051226">
    <property type="entry name" value="PP1_Regulatory_Subunit"/>
</dbReference>
<comment type="subunit">
    <text evidence="18">Binds PP1.</text>
</comment>
<comment type="subcellular location">
    <subcellularLocation>
        <location evidence="2">Cell membrane</location>
        <topology evidence="2">Lipid-anchor</topology>
    </subcellularLocation>
    <subcellularLocation>
        <location evidence="1">Target cell membrane</location>
    </subcellularLocation>
</comment>
<dbReference type="EnsemblMetazoa" id="XM_022790595">
    <property type="protein sequence ID" value="XP_022646330"/>
    <property type="gene ID" value="LOC111244045"/>
</dbReference>
<keyword evidence="4" id="KW-0488">Methylation</keyword>
<accession>A0A7M7J4K3</accession>
<evidence type="ECO:0000256" key="17">
    <source>
        <dbReference type="ARBA" id="ARBA00055219"/>
    </source>
</evidence>
<feature type="compositionally biased region" description="Polar residues" evidence="21">
    <location>
        <begin position="396"/>
        <end position="410"/>
    </location>
</feature>
<evidence type="ECO:0000256" key="12">
    <source>
        <dbReference type="ARBA" id="ARBA00023136"/>
    </source>
</evidence>
<dbReference type="OMA" id="GCELECE"/>
<dbReference type="PRINTS" id="PR01415">
    <property type="entry name" value="ANKYRIN"/>
</dbReference>
<evidence type="ECO:0000256" key="19">
    <source>
        <dbReference type="ARBA" id="ARBA00072668"/>
    </source>
</evidence>
<dbReference type="GO" id="GO:0004857">
    <property type="term" value="F:enzyme inhibitor activity"/>
    <property type="evidence" value="ECO:0007669"/>
    <property type="project" value="TreeGrafter"/>
</dbReference>
<dbReference type="InterPro" id="IPR036770">
    <property type="entry name" value="Ankyrin_rpt-contain_sf"/>
</dbReference>
<dbReference type="PANTHER" id="PTHR24179:SF29">
    <property type="entry name" value="LD46604P"/>
    <property type="match status" value="1"/>
</dbReference>
<evidence type="ECO:0000313" key="23">
    <source>
        <dbReference type="Proteomes" id="UP000594260"/>
    </source>
</evidence>
<dbReference type="EnsemblMetazoa" id="XM_022790593">
    <property type="protein sequence ID" value="XP_022646328"/>
    <property type="gene ID" value="LOC111244045"/>
</dbReference>
<dbReference type="InParanoid" id="A0A7M7J4K3"/>
<feature type="region of interest" description="Disordered" evidence="21">
    <location>
        <begin position="332"/>
        <end position="418"/>
    </location>
</feature>
<feature type="repeat" description="ANK" evidence="20">
    <location>
        <begin position="106"/>
        <end position="138"/>
    </location>
</feature>
<dbReference type="RefSeq" id="XP_022646327.1">
    <property type="nucleotide sequence ID" value="XM_022790592.1"/>
</dbReference>
<evidence type="ECO:0000256" key="3">
    <source>
        <dbReference type="ARBA" id="ARBA00022475"/>
    </source>
</evidence>
<keyword evidence="23" id="KW-1185">Reference proteome</keyword>
<feature type="compositionally biased region" description="Low complexity" evidence="21">
    <location>
        <begin position="476"/>
        <end position="485"/>
    </location>
</feature>
<keyword evidence="16" id="KW-1053">Target membrane</keyword>
<feature type="compositionally biased region" description="Polar residues" evidence="21">
    <location>
        <begin position="551"/>
        <end position="565"/>
    </location>
</feature>
<keyword evidence="9" id="KW-0528">Neurotoxin</keyword>
<dbReference type="SUPFAM" id="SSF48403">
    <property type="entry name" value="Ankyrin repeat"/>
    <property type="match status" value="1"/>
</dbReference>
<dbReference type="PANTHER" id="PTHR24179">
    <property type="entry name" value="PROTEIN PHOSPHATASE 1 REGULATORY SUBUNIT 12"/>
    <property type="match status" value="1"/>
</dbReference>
<keyword evidence="15" id="KW-0636">Prenylation</keyword>
<dbReference type="Pfam" id="PF12796">
    <property type="entry name" value="Ank_2"/>
    <property type="match status" value="2"/>
</dbReference>
<feature type="compositionally biased region" description="Polar residues" evidence="21">
    <location>
        <begin position="376"/>
        <end position="389"/>
    </location>
</feature>
<feature type="compositionally biased region" description="Low complexity" evidence="21">
    <location>
        <begin position="600"/>
        <end position="611"/>
    </location>
</feature>
<dbReference type="SMART" id="SM00248">
    <property type="entry name" value="ANK"/>
    <property type="match status" value="4"/>
</dbReference>
<keyword evidence="8" id="KW-0677">Repeat</keyword>
<evidence type="ECO:0000256" key="9">
    <source>
        <dbReference type="ARBA" id="ARBA00023028"/>
    </source>
</evidence>
<dbReference type="Gene3D" id="1.25.40.20">
    <property type="entry name" value="Ankyrin repeat-containing domain"/>
    <property type="match status" value="2"/>
</dbReference>
<evidence type="ECO:0000256" key="13">
    <source>
        <dbReference type="ARBA" id="ARBA00023139"/>
    </source>
</evidence>
<dbReference type="FunFam" id="1.25.40.20:FF:000079">
    <property type="entry name" value="Protein phosphatase 1 regulatory subunit 16B"/>
    <property type="match status" value="1"/>
</dbReference>
<dbReference type="GeneID" id="111244045"/>
<evidence type="ECO:0000256" key="1">
    <source>
        <dbReference type="ARBA" id="ARBA00004175"/>
    </source>
</evidence>
<feature type="region of interest" description="Disordered" evidence="21">
    <location>
        <begin position="595"/>
        <end position="617"/>
    </location>
</feature>
<dbReference type="InterPro" id="IPR002110">
    <property type="entry name" value="Ankyrin_rpt"/>
</dbReference>
<dbReference type="GO" id="GO:0005737">
    <property type="term" value="C:cytoplasm"/>
    <property type="evidence" value="ECO:0007669"/>
    <property type="project" value="TreeGrafter"/>
</dbReference>
<evidence type="ECO:0000256" key="2">
    <source>
        <dbReference type="ARBA" id="ARBA00004193"/>
    </source>
</evidence>
<dbReference type="Proteomes" id="UP000594260">
    <property type="component" value="Unplaced"/>
</dbReference>
<keyword evidence="14" id="KW-0449">Lipoprotein</keyword>
<dbReference type="FunCoup" id="A0A7M7J4K3">
    <property type="interactions" value="187"/>
</dbReference>
<keyword evidence="10 20" id="KW-0040">ANK repeat</keyword>
<evidence type="ECO:0000256" key="15">
    <source>
        <dbReference type="ARBA" id="ARBA00023289"/>
    </source>
</evidence>
<dbReference type="RefSeq" id="XP_022646330.1">
    <property type="nucleotide sequence ID" value="XM_022790595.1"/>
</dbReference>
<keyword evidence="11" id="KW-0175">Coiled coil</keyword>
<dbReference type="GO" id="GO:0005886">
    <property type="term" value="C:plasma membrane"/>
    <property type="evidence" value="ECO:0007669"/>
    <property type="project" value="UniProtKB-SubCell"/>
</dbReference>
<feature type="region of interest" description="Disordered" evidence="21">
    <location>
        <begin position="432"/>
        <end position="491"/>
    </location>
</feature>
<sequence>MAEHHELVEEMTTLERMSTQERLKHAKKRRIQQLKKWTQREKELKRKEQRQEKSGAKLNNGGGRLVEYKVHFVPSVMLLEAAARNDVEEVRRLLMMGVSPDSTNEDGLTALHQCCIDNNEEMTKLLVEFGANVNAKDSEQWTPLHAAATCGHLHLVKYLILKGADLLSVNADGNMPYDICEDEPTLDHIETEMAKRGITQHTIDTTRAAAEMHMLRELREHRLNGVDLDWRDEQLATPLHIASANGYISVVEFLLENGVATDAADCDLWQPIHAAACWGHPDVVELLVQSGADLNAKTKNGETPFDICEDPELKERIKELRNEMEIKRLSQLSQRLRRSHSQNTRSQSVRRTSVREKNKISRREAIEEARIRQENQSRNAISSDGTNGRPNDEDSPGNSPNNNKTGSLSNGDALRPAGSDQIDSITVANNNQIKQQQQQQQQAGQSLQSQLAMGPPRYEEVVQQGKNARTAQNNHTYETLTTTATNAPKSPEAVKVEIHVTVNTSGGGPASAKATSSPSPPLTPSSAGAHSPVTTPPGSQMASLSLPPLASHQTSSLSPQPATGCTLQKTLSDLKKHRTDLRASFNRSSYSTALENGAYPSVSPTTTGPTPAGILHDSDMKRFRGAEVVGGETGARFCCSLM</sequence>
<keyword evidence="9" id="KW-0800">Toxin</keyword>
<dbReference type="RefSeq" id="XP_022646331.1">
    <property type="nucleotide sequence ID" value="XM_022790596.1"/>
</dbReference>
<evidence type="ECO:0000256" key="7">
    <source>
        <dbReference type="ARBA" id="ARBA00022553"/>
    </source>
</evidence>
<dbReference type="GO" id="GO:0006887">
    <property type="term" value="P:exocytosis"/>
    <property type="evidence" value="ECO:0007669"/>
    <property type="project" value="UniProtKB-KW"/>
</dbReference>
<keyword evidence="3" id="KW-1003">Cell membrane</keyword>
<keyword evidence="6" id="KW-1052">Target cell membrane</keyword>
<feature type="region of interest" description="Disordered" evidence="21">
    <location>
        <begin position="503"/>
        <end position="565"/>
    </location>
</feature>
<protein>
    <recommendedName>
        <fullName evidence="19">Protein phosphatase 1 regulatory subunit 16A</fullName>
    </recommendedName>
</protein>
<evidence type="ECO:0000256" key="18">
    <source>
        <dbReference type="ARBA" id="ARBA00063230"/>
    </source>
</evidence>
<proteinExistence type="predicted"/>
<dbReference type="FunFam" id="1.25.40.20:FF:000198">
    <property type="entry name" value="Myosin binding subunit, isoform P"/>
    <property type="match status" value="1"/>
</dbReference>
<feature type="compositionally biased region" description="Polar residues" evidence="21">
    <location>
        <begin position="464"/>
        <end position="475"/>
    </location>
</feature>
<dbReference type="PROSITE" id="PS50088">
    <property type="entry name" value="ANK_REPEAT"/>
    <property type="match status" value="4"/>
</dbReference>
<organism evidence="22 23">
    <name type="scientific">Varroa destructor</name>
    <name type="common">Honeybee mite</name>
    <dbReference type="NCBI Taxonomy" id="109461"/>
    <lineage>
        <taxon>Eukaryota</taxon>
        <taxon>Metazoa</taxon>
        <taxon>Ecdysozoa</taxon>
        <taxon>Arthropoda</taxon>
        <taxon>Chelicerata</taxon>
        <taxon>Arachnida</taxon>
        <taxon>Acari</taxon>
        <taxon>Parasitiformes</taxon>
        <taxon>Mesostigmata</taxon>
        <taxon>Gamasina</taxon>
        <taxon>Dermanyssoidea</taxon>
        <taxon>Varroidae</taxon>
        <taxon>Varroa</taxon>
    </lineage>
</organism>
<dbReference type="GO" id="GO:0044231">
    <property type="term" value="C:host cell presynaptic membrane"/>
    <property type="evidence" value="ECO:0007669"/>
    <property type="project" value="UniProtKB-KW"/>
</dbReference>
<dbReference type="EnsemblMetazoa" id="XM_022790592">
    <property type="protein sequence ID" value="XP_022646327"/>
    <property type="gene ID" value="LOC111244045"/>
</dbReference>
<keyword evidence="5" id="KW-0268">Exocytosis</keyword>
<keyword evidence="12" id="KW-0472">Membrane</keyword>
<comment type="function">
    <text evidence="17">Inhibits protein phosphatase 1 activity toward phosphorylase, myosin light chain and myosin substrates.</text>
</comment>
<keyword evidence="9" id="KW-0638">Presynaptic neurotoxin</keyword>
<dbReference type="GO" id="GO:0017020">
    <property type="term" value="F:myosin phosphatase regulator activity"/>
    <property type="evidence" value="ECO:0007669"/>
    <property type="project" value="TreeGrafter"/>
</dbReference>
<dbReference type="PROSITE" id="PS50297">
    <property type="entry name" value="ANK_REP_REGION"/>
    <property type="match status" value="4"/>
</dbReference>
<keyword evidence="13" id="KW-0564">Palmitate</keyword>
<dbReference type="GO" id="GO:0044218">
    <property type="term" value="C:other organism cell membrane"/>
    <property type="evidence" value="ECO:0007669"/>
    <property type="project" value="UniProtKB-KW"/>
</dbReference>
<evidence type="ECO:0000256" key="10">
    <source>
        <dbReference type="ARBA" id="ARBA00023043"/>
    </source>
</evidence>
<evidence type="ECO:0000256" key="5">
    <source>
        <dbReference type="ARBA" id="ARBA00022483"/>
    </source>
</evidence>
<evidence type="ECO:0000256" key="14">
    <source>
        <dbReference type="ARBA" id="ARBA00023288"/>
    </source>
</evidence>
<feature type="compositionally biased region" description="Low complexity" evidence="21">
    <location>
        <begin position="341"/>
        <end position="351"/>
    </location>
</feature>
<feature type="repeat" description="ANK" evidence="20">
    <location>
        <begin position="139"/>
        <end position="171"/>
    </location>
</feature>
<feature type="compositionally biased region" description="Basic and acidic residues" evidence="21">
    <location>
        <begin position="353"/>
        <end position="375"/>
    </location>
</feature>
<dbReference type="OrthoDB" id="19014at2759"/>
<name>A0A7M7J4K3_VARDE</name>
<feature type="repeat" description="ANK" evidence="20">
    <location>
        <begin position="234"/>
        <end position="266"/>
    </location>
</feature>
<dbReference type="EnsemblMetazoa" id="XM_022790596">
    <property type="protein sequence ID" value="XP_022646331"/>
    <property type="gene ID" value="LOC111244045"/>
</dbReference>